<organism evidence="3 4">
    <name type="scientific">Antarcticimicrobium sediminis</name>
    <dbReference type="NCBI Taxonomy" id="2546227"/>
    <lineage>
        <taxon>Bacteria</taxon>
        <taxon>Pseudomonadati</taxon>
        <taxon>Pseudomonadota</taxon>
        <taxon>Alphaproteobacteria</taxon>
        <taxon>Rhodobacterales</taxon>
        <taxon>Paracoccaceae</taxon>
        <taxon>Antarcticimicrobium</taxon>
    </lineage>
</organism>
<dbReference type="InterPro" id="IPR013830">
    <property type="entry name" value="SGNH_hydro"/>
</dbReference>
<evidence type="ECO:0000259" key="2">
    <source>
        <dbReference type="Pfam" id="PF13472"/>
    </source>
</evidence>
<keyword evidence="1" id="KW-0732">Signal</keyword>
<dbReference type="EMBL" id="SMFP01000003">
    <property type="protein sequence ID" value="TDE39563.1"/>
    <property type="molecule type" value="Genomic_DNA"/>
</dbReference>
<dbReference type="GO" id="GO:0004622">
    <property type="term" value="F:phosphatidylcholine lysophospholipase activity"/>
    <property type="evidence" value="ECO:0007669"/>
    <property type="project" value="TreeGrafter"/>
</dbReference>
<dbReference type="PANTHER" id="PTHR30383">
    <property type="entry name" value="THIOESTERASE 1/PROTEASE 1/LYSOPHOSPHOLIPASE L1"/>
    <property type="match status" value="1"/>
</dbReference>
<reference evidence="3 4" key="1">
    <citation type="submission" date="2019-03" db="EMBL/GenBank/DDBJ databases">
        <authorList>
            <person name="Zhang S."/>
        </authorList>
    </citation>
    <scope>NUCLEOTIDE SEQUENCE [LARGE SCALE GENOMIC DNA]</scope>
    <source>
        <strain evidence="3 4">S4J41</strain>
    </source>
</reference>
<dbReference type="PANTHER" id="PTHR30383:SF24">
    <property type="entry name" value="THIOESTERASE 1_PROTEASE 1_LYSOPHOSPHOLIPASE L1"/>
    <property type="match status" value="1"/>
</dbReference>
<keyword evidence="4" id="KW-1185">Reference proteome</keyword>
<protein>
    <submittedName>
        <fullName evidence="3">Arylesterase</fullName>
    </submittedName>
</protein>
<dbReference type="SUPFAM" id="SSF52266">
    <property type="entry name" value="SGNH hydrolase"/>
    <property type="match status" value="1"/>
</dbReference>
<dbReference type="OrthoDB" id="9786188at2"/>
<feature type="signal peptide" evidence="1">
    <location>
        <begin position="1"/>
        <end position="19"/>
    </location>
</feature>
<proteinExistence type="predicted"/>
<evidence type="ECO:0000313" key="3">
    <source>
        <dbReference type="EMBL" id="TDE39563.1"/>
    </source>
</evidence>
<feature type="domain" description="SGNH hydrolase-type esterase" evidence="2">
    <location>
        <begin position="26"/>
        <end position="199"/>
    </location>
</feature>
<dbReference type="InterPro" id="IPR051532">
    <property type="entry name" value="Ester_Hydrolysis_Enzymes"/>
</dbReference>
<dbReference type="Gene3D" id="3.40.50.1110">
    <property type="entry name" value="SGNH hydrolase"/>
    <property type="match status" value="1"/>
</dbReference>
<evidence type="ECO:0000313" key="4">
    <source>
        <dbReference type="Proteomes" id="UP000294662"/>
    </source>
</evidence>
<dbReference type="Proteomes" id="UP000294662">
    <property type="component" value="Unassembled WGS sequence"/>
</dbReference>
<comment type="caution">
    <text evidence="3">The sequence shown here is derived from an EMBL/GenBank/DDBJ whole genome shotgun (WGS) entry which is preliminary data.</text>
</comment>
<name>A0A4R5EX93_9RHOB</name>
<dbReference type="InterPro" id="IPR036514">
    <property type="entry name" value="SGNH_hydro_sf"/>
</dbReference>
<dbReference type="Pfam" id="PF13472">
    <property type="entry name" value="Lipase_GDSL_2"/>
    <property type="match status" value="1"/>
</dbReference>
<sequence>MRKFFLGVIFCLCASVAAATEVTIAALGDSLTQGYGLPADQGFVPQLGVWLADHEGDSGAISGVEVALINAGVSGDTTAGGAARAAWTLTPEVDALIVALGGNDMLRGLDPGVARANLEAILQAAQQAGVAVLLVGMQAPGNYGPAYKAEFDAIYPDLAAQYGALYAESFFAGLEGLRDDPAALGHYMQTDGIHPNAKGVTRIVAALGPKVLDLVARAQGG</sequence>
<gene>
    <name evidence="3" type="ORF">E1B25_05795</name>
</gene>
<feature type="chain" id="PRO_5020670422" evidence="1">
    <location>
        <begin position="20"/>
        <end position="221"/>
    </location>
</feature>
<dbReference type="RefSeq" id="WP_132827817.1">
    <property type="nucleotide sequence ID" value="NZ_SMFP01000003.1"/>
</dbReference>
<evidence type="ECO:0000256" key="1">
    <source>
        <dbReference type="SAM" id="SignalP"/>
    </source>
</evidence>
<accession>A0A4R5EX93</accession>
<dbReference type="AlphaFoldDB" id="A0A4R5EX93"/>
<dbReference type="CDD" id="cd01822">
    <property type="entry name" value="Lysophospholipase_L1_like"/>
    <property type="match status" value="1"/>
</dbReference>